<keyword evidence="1" id="KW-0812">Transmembrane</keyword>
<dbReference type="InterPro" id="IPR002716">
    <property type="entry name" value="PIN_dom"/>
</dbReference>
<dbReference type="AlphaFoldDB" id="A0A7C8GQM5"/>
<keyword evidence="1" id="KW-1133">Transmembrane helix</keyword>
<organism evidence="3 4">
    <name type="scientific">Gracilibacillus oryzae</name>
    <dbReference type="NCBI Taxonomy" id="1672701"/>
    <lineage>
        <taxon>Bacteria</taxon>
        <taxon>Bacillati</taxon>
        <taxon>Bacillota</taxon>
        <taxon>Bacilli</taxon>
        <taxon>Bacillales</taxon>
        <taxon>Bacillaceae</taxon>
        <taxon>Gracilibacillus</taxon>
    </lineage>
</organism>
<name>A0A7C8GQM5_9BACI</name>
<feature type="transmembrane region" description="Helical" evidence="1">
    <location>
        <begin position="46"/>
        <end position="64"/>
    </location>
</feature>
<feature type="transmembrane region" description="Helical" evidence="1">
    <location>
        <begin position="76"/>
        <end position="95"/>
    </location>
</feature>
<evidence type="ECO:0000313" key="4">
    <source>
        <dbReference type="Proteomes" id="UP000480246"/>
    </source>
</evidence>
<dbReference type="Pfam" id="PF13638">
    <property type="entry name" value="PIN_4"/>
    <property type="match status" value="1"/>
</dbReference>
<dbReference type="RefSeq" id="WP_153406677.1">
    <property type="nucleotide sequence ID" value="NZ_ML762450.1"/>
</dbReference>
<dbReference type="Gene3D" id="3.40.50.1010">
    <property type="entry name" value="5'-nuclease"/>
    <property type="match status" value="1"/>
</dbReference>
<accession>A0A7C8GQM5</accession>
<keyword evidence="4" id="KW-1185">Reference proteome</keyword>
<protein>
    <recommendedName>
        <fullName evidence="2">PIN domain-containing protein</fullName>
    </recommendedName>
</protein>
<comment type="caution">
    <text evidence="3">The sequence shown here is derived from an EMBL/GenBank/DDBJ whole genome shotgun (WGS) entry which is preliminary data.</text>
</comment>
<evidence type="ECO:0000256" key="1">
    <source>
        <dbReference type="SAM" id="Phobius"/>
    </source>
</evidence>
<evidence type="ECO:0000313" key="3">
    <source>
        <dbReference type="EMBL" id="KAB8126382.1"/>
    </source>
</evidence>
<sequence>MEIINFVCYWMGLPFLIGCILFSIYSHLLHEMLGIEDDSKKIDYDFVDGILSAIFIPESMIWRLSSEKDSKEKMDILTFLSFLAIGFLIVSNISAGWNWTQALKETVIVLLAFGMVKRMLAVYQVCRLLKVKKAVRVMETEREDVEGQFTDLTKIVKKEKKAAAQLKKEIHSVRARNKQIYLYMEQLHAELEKHLVSYNDMLKIMNTNISSLRYWDNKNVRIAIDTNILMECDDYIMEELKRHKLLISKTVQGEWDYNIKKGDAEKKSKGKRARDRLDELVENGKRTNKPCDFIVKKWNAQFMRANNLRIDENDEKIIADYLYEYQSEEDIVILSADKMFTISASIHMPVIRMEKVNLFAGEVEFV</sequence>
<dbReference type="Proteomes" id="UP000480246">
    <property type="component" value="Unassembled WGS sequence"/>
</dbReference>
<keyword evidence="1" id="KW-0472">Membrane</keyword>
<gene>
    <name evidence="3" type="ORF">F9U64_20185</name>
</gene>
<evidence type="ECO:0000259" key="2">
    <source>
        <dbReference type="Pfam" id="PF13638"/>
    </source>
</evidence>
<dbReference type="EMBL" id="WEID01000109">
    <property type="protein sequence ID" value="KAB8126382.1"/>
    <property type="molecule type" value="Genomic_DNA"/>
</dbReference>
<feature type="transmembrane region" description="Helical" evidence="1">
    <location>
        <begin position="7"/>
        <end position="26"/>
    </location>
</feature>
<feature type="domain" description="PIN" evidence="2">
    <location>
        <begin position="224"/>
        <end position="346"/>
    </location>
</feature>
<dbReference type="OrthoDB" id="2960755at2"/>
<reference evidence="3 4" key="1">
    <citation type="submission" date="2019-10" db="EMBL/GenBank/DDBJ databases">
        <title>Gracilibacillus sp. nov. isolated from rice seeds.</title>
        <authorList>
            <person name="He S."/>
        </authorList>
    </citation>
    <scope>NUCLEOTIDE SEQUENCE [LARGE SCALE GENOMIC DNA]</scope>
    <source>
        <strain evidence="3 4">TD8</strain>
    </source>
</reference>
<proteinExistence type="predicted"/>